<dbReference type="InterPro" id="IPR058240">
    <property type="entry name" value="rSAM_sf"/>
</dbReference>
<dbReference type="CDD" id="cd01335">
    <property type="entry name" value="Radical_SAM"/>
    <property type="match status" value="1"/>
</dbReference>
<name>A0A5R9GFM2_9PROT</name>
<dbReference type="SUPFAM" id="SSF102114">
    <property type="entry name" value="Radical SAM enzymes"/>
    <property type="match status" value="1"/>
</dbReference>
<feature type="domain" description="Radical SAM core" evidence="11">
    <location>
        <begin position="1"/>
        <end position="239"/>
    </location>
</feature>
<dbReference type="GO" id="GO:0005737">
    <property type="term" value="C:cytoplasm"/>
    <property type="evidence" value="ECO:0007669"/>
    <property type="project" value="UniProtKB-SubCell"/>
</dbReference>
<evidence type="ECO:0000259" key="11">
    <source>
        <dbReference type="PROSITE" id="PS51918"/>
    </source>
</evidence>
<evidence type="ECO:0000256" key="8">
    <source>
        <dbReference type="ARBA" id="ARBA00023014"/>
    </source>
</evidence>
<comment type="cofactor">
    <cofactor evidence="1">
        <name>[4Fe-4S] cluster</name>
        <dbReference type="ChEBI" id="CHEBI:49883"/>
    </cofactor>
</comment>
<keyword evidence="4 10" id="KW-0349">Heme</keyword>
<evidence type="ECO:0000256" key="6">
    <source>
        <dbReference type="ARBA" id="ARBA00022723"/>
    </source>
</evidence>
<dbReference type="AlphaFoldDB" id="A0A5R9GFM2"/>
<dbReference type="Proteomes" id="UP000306585">
    <property type="component" value="Unassembled WGS sequence"/>
</dbReference>
<evidence type="ECO:0000256" key="10">
    <source>
        <dbReference type="RuleBase" id="RU364116"/>
    </source>
</evidence>
<dbReference type="GO" id="GO:0004109">
    <property type="term" value="F:coproporphyrinogen oxidase activity"/>
    <property type="evidence" value="ECO:0007669"/>
    <property type="project" value="InterPro"/>
</dbReference>
<dbReference type="PANTHER" id="PTHR13932">
    <property type="entry name" value="COPROPORPHYRINIGEN III OXIDASE"/>
    <property type="match status" value="1"/>
</dbReference>
<keyword evidence="7 10" id="KW-0408">Iron</keyword>
<dbReference type="SFLD" id="SFLDS00029">
    <property type="entry name" value="Radical_SAM"/>
    <property type="match status" value="1"/>
</dbReference>
<evidence type="ECO:0000256" key="1">
    <source>
        <dbReference type="ARBA" id="ARBA00001966"/>
    </source>
</evidence>
<evidence type="ECO:0000313" key="13">
    <source>
        <dbReference type="Proteomes" id="UP000306585"/>
    </source>
</evidence>
<dbReference type="InterPro" id="IPR013785">
    <property type="entry name" value="Aldolase_TIM"/>
</dbReference>
<evidence type="ECO:0000256" key="9">
    <source>
        <dbReference type="ARBA" id="ARBA00023186"/>
    </source>
</evidence>
<keyword evidence="13" id="KW-1185">Reference proteome</keyword>
<reference evidence="12 13" key="1">
    <citation type="journal article" date="2019" name="Appl. Environ. Microbiol.">
        <title>Environmental Evidence and Genomic Insight of Iron-oxidizing Bacteria Preference Towards More Corrosion Resistant Stainless Steel at Higher Salinities.</title>
        <authorList>
            <person name="Garrison C.E."/>
            <person name="Price K.A."/>
            <person name="Field E.K."/>
        </authorList>
    </citation>
    <scope>NUCLEOTIDE SEQUENCE [LARGE SCALE GENOMIC DNA]</scope>
    <source>
        <strain evidence="12 13">P3</strain>
    </source>
</reference>
<dbReference type="SMART" id="SM00729">
    <property type="entry name" value="Elp3"/>
    <property type="match status" value="1"/>
</dbReference>
<dbReference type="InterPro" id="IPR010723">
    <property type="entry name" value="HemN_C"/>
</dbReference>
<keyword evidence="6 10" id="KW-0479">Metal-binding</keyword>
<proteinExistence type="inferred from homology"/>
<keyword evidence="10" id="KW-0004">4Fe-4S</keyword>
<comment type="subcellular location">
    <subcellularLocation>
        <location evidence="10">Cytoplasm</location>
    </subcellularLocation>
</comment>
<dbReference type="InterPro" id="IPR004559">
    <property type="entry name" value="HemW-like"/>
</dbReference>
<dbReference type="Pfam" id="PF04055">
    <property type="entry name" value="Radical_SAM"/>
    <property type="match status" value="1"/>
</dbReference>
<sequence length="387" mass="43203">MNLSTPLRLYVHIPFCVHKCHYCDFNSHVRHEPPWQSYQQALLQELGHWAEHPAFRGRKLASVFFGGGTPSLAPASLIAAVIAEAKQLFGTDSQTEITLESNPGSADAERFRGYRQAGINRLSIGVQSLDNTMLRWLERIHNSDEAIHAFQMARTAGFDNISIDLMFGLPEQTLEHWLETLHMALKLKPEHISCYQLTVEAHTALAARHAQQACPLPDDALALAMLYATREHLARAGYLAYEISNFSRPQLKCRHNDGYWQYDDYIGIGAGAAGKWNTSDGGITRYSNIRTPERYMERAINHTDAINSSETLTIDEAAGEACWLALRRSDGLDRRAFRERFGIDAASHFAGELEPWLQQQMLTISDDAIALTQAGLPLADSIAASVL</sequence>
<dbReference type="GO" id="GO:0051539">
    <property type="term" value="F:4 iron, 4 sulfur cluster binding"/>
    <property type="evidence" value="ECO:0007669"/>
    <property type="project" value="UniProtKB-UniRule"/>
</dbReference>
<keyword evidence="8 10" id="KW-0411">Iron-sulfur</keyword>
<dbReference type="SFLD" id="SFLDG01065">
    <property type="entry name" value="anaerobic_coproporphyrinogen-I"/>
    <property type="match status" value="1"/>
</dbReference>
<dbReference type="InterPro" id="IPR007197">
    <property type="entry name" value="rSAM"/>
</dbReference>
<comment type="caution">
    <text evidence="12">The sequence shown here is derived from an EMBL/GenBank/DDBJ whole genome shotgun (WGS) entry which is preliminary data.</text>
</comment>
<dbReference type="GO" id="GO:0046872">
    <property type="term" value="F:metal ion binding"/>
    <property type="evidence" value="ECO:0007669"/>
    <property type="project" value="UniProtKB-UniRule"/>
</dbReference>
<evidence type="ECO:0000256" key="3">
    <source>
        <dbReference type="ARBA" id="ARBA00017228"/>
    </source>
</evidence>
<comment type="similarity">
    <text evidence="2">Belongs to the anaerobic coproporphyrinogen-III oxidase family. HemW subfamily.</text>
</comment>
<keyword evidence="9 10" id="KW-0143">Chaperone</keyword>
<dbReference type="Pfam" id="PF06969">
    <property type="entry name" value="HemN_C"/>
    <property type="match status" value="1"/>
</dbReference>
<organism evidence="12 13">
    <name type="scientific">Mariprofundus erugo</name>
    <dbReference type="NCBI Taxonomy" id="2528639"/>
    <lineage>
        <taxon>Bacteria</taxon>
        <taxon>Pseudomonadati</taxon>
        <taxon>Pseudomonadota</taxon>
        <taxon>Candidatius Mariprofundia</taxon>
        <taxon>Mariprofundales</taxon>
        <taxon>Mariprofundaceae</taxon>
        <taxon>Mariprofundus</taxon>
    </lineage>
</organism>
<evidence type="ECO:0000256" key="2">
    <source>
        <dbReference type="ARBA" id="ARBA00006100"/>
    </source>
</evidence>
<dbReference type="NCBIfam" id="TIGR00539">
    <property type="entry name" value="hemN_rel"/>
    <property type="match status" value="1"/>
</dbReference>
<evidence type="ECO:0000313" key="12">
    <source>
        <dbReference type="EMBL" id="TLS65756.1"/>
    </source>
</evidence>
<dbReference type="GO" id="GO:0006779">
    <property type="term" value="P:porphyrin-containing compound biosynthetic process"/>
    <property type="evidence" value="ECO:0007669"/>
    <property type="project" value="InterPro"/>
</dbReference>
<dbReference type="InterPro" id="IPR006638">
    <property type="entry name" value="Elp3/MiaA/NifB-like_rSAM"/>
</dbReference>
<dbReference type="PANTHER" id="PTHR13932:SF5">
    <property type="entry name" value="RADICAL S-ADENOSYL METHIONINE DOMAIN-CONTAINING PROTEIN 1, MITOCHONDRIAL"/>
    <property type="match status" value="1"/>
</dbReference>
<dbReference type="PROSITE" id="PS51918">
    <property type="entry name" value="RADICAL_SAM"/>
    <property type="match status" value="1"/>
</dbReference>
<dbReference type="SFLD" id="SFLDF00562">
    <property type="entry name" value="HemN-like__clustered_with_heat"/>
    <property type="match status" value="1"/>
</dbReference>
<evidence type="ECO:0000256" key="5">
    <source>
        <dbReference type="ARBA" id="ARBA00022691"/>
    </source>
</evidence>
<gene>
    <name evidence="12" type="primary">hemW</name>
    <name evidence="12" type="ORF">FEF65_12285</name>
</gene>
<accession>A0A5R9GFM2</accession>
<dbReference type="SFLD" id="SFLDF00288">
    <property type="entry name" value="HemN-like__clustered_with_nucl"/>
    <property type="match status" value="1"/>
</dbReference>
<dbReference type="SFLD" id="SFLDG01082">
    <property type="entry name" value="B12-binding_domain_containing"/>
    <property type="match status" value="1"/>
</dbReference>
<keyword evidence="5 10" id="KW-0949">S-adenosyl-L-methionine</keyword>
<dbReference type="InterPro" id="IPR034505">
    <property type="entry name" value="Coproporphyrinogen-III_oxidase"/>
</dbReference>
<evidence type="ECO:0000256" key="4">
    <source>
        <dbReference type="ARBA" id="ARBA00022617"/>
    </source>
</evidence>
<keyword evidence="10" id="KW-0963">Cytoplasm</keyword>
<comment type="function">
    <text evidence="10">Probably acts as a heme chaperone, transferring heme to an unknown acceptor. Binds one molecule of heme per monomer, possibly covalently. Binds 1 [4Fe-4S] cluster. The cluster is coordinated with 3 cysteines and an exchangeable S-adenosyl-L-methionine.</text>
</comment>
<dbReference type="Gene3D" id="3.20.20.70">
    <property type="entry name" value="Aldolase class I"/>
    <property type="match status" value="1"/>
</dbReference>
<evidence type="ECO:0000256" key="7">
    <source>
        <dbReference type="ARBA" id="ARBA00023004"/>
    </source>
</evidence>
<protein>
    <recommendedName>
        <fullName evidence="3 10">Heme chaperone HemW</fullName>
    </recommendedName>
</protein>
<dbReference type="EMBL" id="VBRY01000013">
    <property type="protein sequence ID" value="TLS65756.1"/>
    <property type="molecule type" value="Genomic_DNA"/>
</dbReference>